<comment type="caution">
    <text evidence="1">The sequence shown here is derived from an EMBL/GenBank/DDBJ whole genome shotgun (WGS) entry which is preliminary data.</text>
</comment>
<proteinExistence type="predicted"/>
<dbReference type="Pfam" id="PF10009">
    <property type="entry name" value="DUF2252"/>
    <property type="match status" value="1"/>
</dbReference>
<protein>
    <submittedName>
        <fullName evidence="1">Uncharacterized protein</fullName>
    </submittedName>
</protein>
<dbReference type="InterPro" id="IPR018721">
    <property type="entry name" value="DUF2252"/>
</dbReference>
<gene>
    <name evidence="1" type="ORF">DLM46_27070</name>
</gene>
<organism evidence="1 2">
    <name type="scientific">Paraburkholderia lacunae</name>
    <dbReference type="NCBI Taxonomy" id="2211104"/>
    <lineage>
        <taxon>Bacteria</taxon>
        <taxon>Pseudomonadati</taxon>
        <taxon>Pseudomonadota</taxon>
        <taxon>Betaproteobacteria</taxon>
        <taxon>Burkholderiales</taxon>
        <taxon>Burkholderiaceae</taxon>
        <taxon>Paraburkholderia</taxon>
    </lineage>
</organism>
<name>A0A370N1S8_9BURK</name>
<keyword evidence="2" id="KW-1185">Reference proteome</keyword>
<dbReference type="Proteomes" id="UP000254875">
    <property type="component" value="Unassembled WGS sequence"/>
</dbReference>
<evidence type="ECO:0000313" key="2">
    <source>
        <dbReference type="Proteomes" id="UP000254875"/>
    </source>
</evidence>
<dbReference type="AlphaFoldDB" id="A0A370N1S8"/>
<accession>A0A370N1S8</accession>
<reference evidence="2" key="1">
    <citation type="submission" date="2018-05" db="EMBL/GenBank/DDBJ databases">
        <authorList>
            <person name="Feng T."/>
        </authorList>
    </citation>
    <scope>NUCLEOTIDE SEQUENCE [LARGE SCALE GENOMIC DNA]</scope>
    <source>
        <strain evidence="2">S27</strain>
    </source>
</reference>
<dbReference type="EMBL" id="QHKS01000021">
    <property type="protein sequence ID" value="RDJ99583.1"/>
    <property type="molecule type" value="Genomic_DNA"/>
</dbReference>
<sequence>MTCVSSDCANAVEPPSLAASGSASDYRQISHDSYDYPNLRQQVPCSSTGGWKAPANWPDPVEQIMHSHECRLDWLIPIRVGRMVASPYGFLRGTADVMAEVLGLPWQRIGHDGGHCQLAEVRRHYGRCDDWLRQKFLELNRSSDGCGYGH</sequence>
<dbReference type="OrthoDB" id="1491115at2"/>
<evidence type="ECO:0000313" key="1">
    <source>
        <dbReference type="EMBL" id="RDJ99583.1"/>
    </source>
</evidence>